<dbReference type="GO" id="GO:0042277">
    <property type="term" value="F:peptide binding"/>
    <property type="evidence" value="ECO:0007669"/>
    <property type="project" value="TreeGrafter"/>
</dbReference>
<dbReference type="PANTHER" id="PTHR11533:SF174">
    <property type="entry name" value="PUROMYCIN-SENSITIVE AMINOPEPTIDASE-RELATED"/>
    <property type="match status" value="1"/>
</dbReference>
<evidence type="ECO:0000256" key="9">
    <source>
        <dbReference type="ARBA" id="ARBA00022801"/>
    </source>
</evidence>
<evidence type="ECO:0000256" key="6">
    <source>
        <dbReference type="ARBA" id="ARBA00022438"/>
    </source>
</evidence>
<evidence type="ECO:0000313" key="18">
    <source>
        <dbReference type="Proteomes" id="UP000182652"/>
    </source>
</evidence>
<evidence type="ECO:0000256" key="8">
    <source>
        <dbReference type="ARBA" id="ARBA00022723"/>
    </source>
</evidence>
<evidence type="ECO:0000256" key="11">
    <source>
        <dbReference type="ARBA" id="ARBA00023049"/>
    </source>
</evidence>
<keyword evidence="18" id="KW-1185">Reference proteome</keyword>
<keyword evidence="9" id="KW-0378">Hydrolase</keyword>
<dbReference type="GO" id="GO:0016285">
    <property type="term" value="F:alanyl aminopeptidase activity"/>
    <property type="evidence" value="ECO:0007669"/>
    <property type="project" value="UniProtKB-EC"/>
</dbReference>
<dbReference type="InterPro" id="IPR027268">
    <property type="entry name" value="Peptidase_M4/M1_CTD_sf"/>
</dbReference>
<reference evidence="17 18" key="1">
    <citation type="submission" date="2016-10" db="EMBL/GenBank/DDBJ databases">
        <authorList>
            <person name="de Groot N.N."/>
        </authorList>
    </citation>
    <scope>NUCLEOTIDE SEQUENCE [LARGE SCALE GENOMIC DNA]</scope>
    <source>
        <strain evidence="17 18">DSM 10495</strain>
    </source>
</reference>
<evidence type="ECO:0000259" key="16">
    <source>
        <dbReference type="Pfam" id="PF17900"/>
    </source>
</evidence>
<evidence type="ECO:0000313" key="17">
    <source>
        <dbReference type="EMBL" id="SEC07337.1"/>
    </source>
</evidence>
<sequence length="870" mass="95668">MQNQNLKRLEAQDRSAAVKTLSYDVTLDVRDAEDPAVAWFPSESVITFEASPGGSTFLDFIGDSVQAVFLNGKKLPVDEVVEGSRIRLDGLRELNQVTVLARALYSRSGEGLHRYVDPADGKTYLYTQYEPADARRVFANFEQPDLKARYTFHVTAPAHWHVASNGAETARTPLASDARAARWDFAETLPLSTYITAVLAGPYFKAEDSWTGTDADGEPLVVPLALFCRASLAESFDTDTLFAQTKRGLDFFSELFDYPYPWGKYDQAFVPEYNLGAMENPGLVTFTEEYVFASKATQAQYEQRANTLLHEMAHMWFGDLVTMQWWDDLWLKESFADFMGTLGVDRASDFTTSWVNFANQRKAWAYVQDQLPTTHPVVADIPDLEAAKQNFDGITYAKGAAVLKQLVAYVGFDAFVEGARSYFKRHEFGNTTLADLLHELDAASGKELASWSEAWLETSGISTLRLEIQDDDGVITAAGIVQDAVDPVTGATALRPHRLRLGLYEPDAQGRLVRTEVLDLDVDGAETEVEALTGRPRPALALLNDDDLSYAKIRLDDVSYETVTGQLDLLDDPMARALAWNAVWSATRDGQRPAEEYLRMAMRFAHTEGTIGVLQSVLSNAVFAVNHYVPADGRDSLRDELTRTAVARLQDAEPGSDAQLAWARCVMALSLHSGEALHLITGLLGGGRQVDGLVLDTKLRWAALQALAAHGRLDRPALDAELAREDNADARAGHALAVAARPTAEAKAEAWAACGPDTELSNRNFSATIAGFMTGSSRLLAPYVEPYFERLTSVWSSMSIGMASRLVLGFFPDAQDLAPGQAPAEHPVVVQCDQWLAAHEDAPRALRRLILEERDKLVRALKAQAAGSQV</sequence>
<keyword evidence="7" id="KW-0645">Protease</keyword>
<evidence type="ECO:0000256" key="4">
    <source>
        <dbReference type="ARBA" id="ARBA00012564"/>
    </source>
</evidence>
<name>A0A1H4PIV9_9MICC</name>
<evidence type="ECO:0000256" key="10">
    <source>
        <dbReference type="ARBA" id="ARBA00022833"/>
    </source>
</evidence>
<dbReference type="GO" id="GO:0070006">
    <property type="term" value="F:metalloaminopeptidase activity"/>
    <property type="evidence" value="ECO:0007669"/>
    <property type="project" value="TreeGrafter"/>
</dbReference>
<dbReference type="RefSeq" id="WP_066212216.1">
    <property type="nucleotide sequence ID" value="NZ_FNSN01000003.1"/>
</dbReference>
<dbReference type="InterPro" id="IPR012778">
    <property type="entry name" value="Pept_M1_aminopeptidase"/>
</dbReference>
<feature type="domain" description="Peptidase M1 membrane alanine aminopeptidase" evidence="14">
    <location>
        <begin position="244"/>
        <end position="455"/>
    </location>
</feature>
<gene>
    <name evidence="17" type="ORF">SAMN04489745_1990</name>
</gene>
<keyword evidence="6 17" id="KW-0031">Aminopeptidase</keyword>
<dbReference type="GO" id="GO:0006508">
    <property type="term" value="P:proteolysis"/>
    <property type="evidence" value="ECO:0007669"/>
    <property type="project" value="UniProtKB-KW"/>
</dbReference>
<feature type="domain" description="ERAP1-like C-terminal" evidence="15">
    <location>
        <begin position="542"/>
        <end position="857"/>
    </location>
</feature>
<comment type="catalytic activity">
    <reaction evidence="1">
        <text>Release of an N-terminal amino acid, Xaa-|-Yaa- from a peptide, amide or arylamide. Xaa is preferably Ala, but may be most amino acids including Pro (slow action). When a terminal hydrophobic residue is followed by a prolyl residue, the two may be released as an intact Xaa-Pro dipeptide.</text>
        <dbReference type="EC" id="3.4.11.2"/>
    </reaction>
</comment>
<evidence type="ECO:0000256" key="12">
    <source>
        <dbReference type="ARBA" id="ARBA00029811"/>
    </source>
</evidence>
<dbReference type="Gene3D" id="1.10.390.10">
    <property type="entry name" value="Neutral Protease Domain 2"/>
    <property type="match status" value="1"/>
</dbReference>
<dbReference type="InterPro" id="IPR042097">
    <property type="entry name" value="Aminopeptidase_N-like_N_sf"/>
</dbReference>
<evidence type="ECO:0000256" key="1">
    <source>
        <dbReference type="ARBA" id="ARBA00000098"/>
    </source>
</evidence>
<accession>A0A1H4PIV9</accession>
<dbReference type="GO" id="GO:0008270">
    <property type="term" value="F:zinc ion binding"/>
    <property type="evidence" value="ECO:0007669"/>
    <property type="project" value="InterPro"/>
</dbReference>
<protein>
    <recommendedName>
        <fullName evidence="5">Aminopeptidase N</fullName>
        <ecNumber evidence="4">3.4.11.2</ecNumber>
    </recommendedName>
    <alternativeName>
        <fullName evidence="12">Alanine aminopeptidase</fullName>
    </alternativeName>
    <alternativeName>
        <fullName evidence="13">Lysyl aminopeptidase</fullName>
    </alternativeName>
</protein>
<evidence type="ECO:0000256" key="13">
    <source>
        <dbReference type="ARBA" id="ARBA00031533"/>
    </source>
</evidence>
<dbReference type="GO" id="GO:0043171">
    <property type="term" value="P:peptide catabolic process"/>
    <property type="evidence" value="ECO:0007669"/>
    <property type="project" value="TreeGrafter"/>
</dbReference>
<dbReference type="FunFam" id="1.10.390.10:FF:000004">
    <property type="entry name" value="Aminopeptidase N"/>
    <property type="match status" value="1"/>
</dbReference>
<evidence type="ECO:0000259" key="15">
    <source>
        <dbReference type="Pfam" id="PF11838"/>
    </source>
</evidence>
<comment type="similarity">
    <text evidence="3">Belongs to the peptidase M1 family.</text>
</comment>
<keyword evidence="8" id="KW-0479">Metal-binding</keyword>
<evidence type="ECO:0000259" key="14">
    <source>
        <dbReference type="Pfam" id="PF01433"/>
    </source>
</evidence>
<dbReference type="SUPFAM" id="SSF63737">
    <property type="entry name" value="Leukotriene A4 hydrolase N-terminal domain"/>
    <property type="match status" value="1"/>
</dbReference>
<dbReference type="Pfam" id="PF17900">
    <property type="entry name" value="Peptidase_M1_N"/>
    <property type="match status" value="1"/>
</dbReference>
<evidence type="ECO:0000256" key="2">
    <source>
        <dbReference type="ARBA" id="ARBA00001947"/>
    </source>
</evidence>
<dbReference type="NCBIfam" id="TIGR02412">
    <property type="entry name" value="pepN_strep_liv"/>
    <property type="match status" value="1"/>
</dbReference>
<proteinExistence type="inferred from homology"/>
<dbReference type="GO" id="GO:0005737">
    <property type="term" value="C:cytoplasm"/>
    <property type="evidence" value="ECO:0007669"/>
    <property type="project" value="TreeGrafter"/>
</dbReference>
<evidence type="ECO:0000256" key="3">
    <source>
        <dbReference type="ARBA" id="ARBA00010136"/>
    </source>
</evidence>
<feature type="domain" description="Aminopeptidase N-like N-terminal" evidence="16">
    <location>
        <begin position="108"/>
        <end position="195"/>
    </location>
</feature>
<dbReference type="CDD" id="cd09602">
    <property type="entry name" value="M1_APN"/>
    <property type="match status" value="1"/>
</dbReference>
<dbReference type="AlphaFoldDB" id="A0A1H4PIV9"/>
<dbReference type="Gene3D" id="2.60.40.1730">
    <property type="entry name" value="tricorn interacting facor f3 domain"/>
    <property type="match status" value="1"/>
</dbReference>
<dbReference type="InterPro" id="IPR045357">
    <property type="entry name" value="Aminopeptidase_N-like_N"/>
</dbReference>
<dbReference type="Proteomes" id="UP000182652">
    <property type="component" value="Unassembled WGS sequence"/>
</dbReference>
<dbReference type="STRING" id="156980.SAMN04489745_1990"/>
<organism evidence="17 18">
    <name type="scientific">Arthrobacter woluwensis</name>
    <dbReference type="NCBI Taxonomy" id="156980"/>
    <lineage>
        <taxon>Bacteria</taxon>
        <taxon>Bacillati</taxon>
        <taxon>Actinomycetota</taxon>
        <taxon>Actinomycetes</taxon>
        <taxon>Micrococcales</taxon>
        <taxon>Micrococcaceae</taxon>
        <taxon>Arthrobacter</taxon>
    </lineage>
</organism>
<dbReference type="PRINTS" id="PR00756">
    <property type="entry name" value="ALADIPTASE"/>
</dbReference>
<keyword evidence="11" id="KW-0482">Metalloprotease</keyword>
<dbReference type="InterPro" id="IPR001930">
    <property type="entry name" value="Peptidase_M1"/>
</dbReference>
<dbReference type="SUPFAM" id="SSF55486">
    <property type="entry name" value="Metalloproteases ('zincins'), catalytic domain"/>
    <property type="match status" value="1"/>
</dbReference>
<comment type="cofactor">
    <cofactor evidence="2">
        <name>Zn(2+)</name>
        <dbReference type="ChEBI" id="CHEBI:29105"/>
    </cofactor>
</comment>
<keyword evidence="10" id="KW-0862">Zinc</keyword>
<dbReference type="InterPro" id="IPR014782">
    <property type="entry name" value="Peptidase_M1_dom"/>
</dbReference>
<dbReference type="InterPro" id="IPR024571">
    <property type="entry name" value="ERAP1-like_C_dom"/>
</dbReference>
<dbReference type="Pfam" id="PF01433">
    <property type="entry name" value="Peptidase_M1"/>
    <property type="match status" value="1"/>
</dbReference>
<dbReference type="InterPro" id="IPR050344">
    <property type="entry name" value="Peptidase_M1_aminopeptidases"/>
</dbReference>
<evidence type="ECO:0000256" key="5">
    <source>
        <dbReference type="ARBA" id="ARBA00015611"/>
    </source>
</evidence>
<dbReference type="EC" id="3.4.11.2" evidence="4"/>
<dbReference type="PANTHER" id="PTHR11533">
    <property type="entry name" value="PROTEASE M1 ZINC METALLOPROTEASE"/>
    <property type="match status" value="1"/>
</dbReference>
<dbReference type="Pfam" id="PF11838">
    <property type="entry name" value="ERAP1_C"/>
    <property type="match status" value="1"/>
</dbReference>
<dbReference type="GO" id="GO:0005615">
    <property type="term" value="C:extracellular space"/>
    <property type="evidence" value="ECO:0007669"/>
    <property type="project" value="TreeGrafter"/>
</dbReference>
<evidence type="ECO:0000256" key="7">
    <source>
        <dbReference type="ARBA" id="ARBA00022670"/>
    </source>
</evidence>
<dbReference type="GO" id="GO:0016020">
    <property type="term" value="C:membrane"/>
    <property type="evidence" value="ECO:0007669"/>
    <property type="project" value="TreeGrafter"/>
</dbReference>
<dbReference type="EMBL" id="FNSN01000003">
    <property type="protein sequence ID" value="SEC07337.1"/>
    <property type="molecule type" value="Genomic_DNA"/>
</dbReference>